<keyword evidence="3" id="KW-0309">Germination</keyword>
<comment type="caution">
    <text evidence="10">The sequence shown here is derived from an EMBL/GenBank/DDBJ whole genome shotgun (WGS) entry which is preliminary data.</text>
</comment>
<evidence type="ECO:0000256" key="1">
    <source>
        <dbReference type="ARBA" id="ARBA00004635"/>
    </source>
</evidence>
<evidence type="ECO:0000259" key="8">
    <source>
        <dbReference type="Pfam" id="PF05504"/>
    </source>
</evidence>
<dbReference type="Gene3D" id="3.30.300.210">
    <property type="entry name" value="Nutrient germinant receptor protein C, domain 3"/>
    <property type="match status" value="1"/>
</dbReference>
<dbReference type="InterPro" id="IPR008844">
    <property type="entry name" value="Spore_GerAC-like"/>
</dbReference>
<dbReference type="OrthoDB" id="9816067at2"/>
<dbReference type="Proteomes" id="UP000309673">
    <property type="component" value="Unassembled WGS sequence"/>
</dbReference>
<evidence type="ECO:0000256" key="6">
    <source>
        <dbReference type="ARBA" id="ARBA00023139"/>
    </source>
</evidence>
<gene>
    <name evidence="10" type="ORF">E5161_01000</name>
</gene>
<evidence type="ECO:0000313" key="10">
    <source>
        <dbReference type="EMBL" id="TJY44006.1"/>
    </source>
</evidence>
<dbReference type="InterPro" id="IPR057336">
    <property type="entry name" value="GerAC_N"/>
</dbReference>
<evidence type="ECO:0000256" key="4">
    <source>
        <dbReference type="ARBA" id="ARBA00022729"/>
    </source>
</evidence>
<evidence type="ECO:0000256" key="2">
    <source>
        <dbReference type="ARBA" id="ARBA00007886"/>
    </source>
</evidence>
<evidence type="ECO:0000313" key="11">
    <source>
        <dbReference type="Proteomes" id="UP000309673"/>
    </source>
</evidence>
<dbReference type="PANTHER" id="PTHR35789:SF1">
    <property type="entry name" value="SPORE GERMINATION PROTEIN B3"/>
    <property type="match status" value="1"/>
</dbReference>
<dbReference type="Pfam" id="PF25198">
    <property type="entry name" value="Spore_GerAC_N"/>
    <property type="match status" value="1"/>
</dbReference>
<feature type="domain" description="Spore germination protein N-terminal" evidence="9">
    <location>
        <begin position="28"/>
        <end position="201"/>
    </location>
</feature>
<dbReference type="InterPro" id="IPR046953">
    <property type="entry name" value="Spore_GerAC-like_C"/>
</dbReference>
<evidence type="ECO:0000256" key="7">
    <source>
        <dbReference type="ARBA" id="ARBA00023288"/>
    </source>
</evidence>
<comment type="similarity">
    <text evidence="2">Belongs to the GerABKC lipoprotein family.</text>
</comment>
<dbReference type="InterPro" id="IPR038501">
    <property type="entry name" value="Spore_GerAC_C_sf"/>
</dbReference>
<protein>
    <submittedName>
        <fullName evidence="10">Ger(X)C family spore germination protein</fullName>
    </submittedName>
</protein>
<evidence type="ECO:0000256" key="5">
    <source>
        <dbReference type="ARBA" id="ARBA00023136"/>
    </source>
</evidence>
<dbReference type="GO" id="GO:0009847">
    <property type="term" value="P:spore germination"/>
    <property type="evidence" value="ECO:0007669"/>
    <property type="project" value="InterPro"/>
</dbReference>
<organism evidence="10 11">
    <name type="scientific">Cohnella pontilimi</name>
    <dbReference type="NCBI Taxonomy" id="2564100"/>
    <lineage>
        <taxon>Bacteria</taxon>
        <taxon>Bacillati</taxon>
        <taxon>Bacillota</taxon>
        <taxon>Bacilli</taxon>
        <taxon>Bacillales</taxon>
        <taxon>Paenibacillaceae</taxon>
        <taxon>Cohnella</taxon>
    </lineage>
</organism>
<keyword evidence="7" id="KW-0449">Lipoprotein</keyword>
<keyword evidence="5" id="KW-0472">Membrane</keyword>
<keyword evidence="4" id="KW-0732">Signal</keyword>
<dbReference type="PANTHER" id="PTHR35789">
    <property type="entry name" value="SPORE GERMINATION PROTEIN B3"/>
    <property type="match status" value="1"/>
</dbReference>
<dbReference type="GO" id="GO:0016020">
    <property type="term" value="C:membrane"/>
    <property type="evidence" value="ECO:0007669"/>
    <property type="project" value="UniProtKB-SubCell"/>
</dbReference>
<proteinExistence type="inferred from homology"/>
<dbReference type="AlphaFoldDB" id="A0A4U0FG83"/>
<sequence>MGKMKNKLRLLFIMIAVAVVVPLTGCWDRREINDVAFILTTAYDLEPDGNFRVTVQIPLAGQLGGAKGGGGGSGGDKTYYIDSDTGRTIREASAKVQARSSRRLFSAHRRVVIIGEDLARTHGIRDLFEAISRFTENRITSYMIVSKGKAADLLNTDPPLERFSGEAIREMAKAQGRAVINIKNVAQELNTPYSDPVILYLGKKETEGGSDKKTEIQLLGYAHFKQDKMVDTFEKDKANALNLLRKHSRPYDIVIPFGQKHISLEMTDARTTIRPVFKAKNNVTFQIKVWSKMAVMENLSGSDLTDPVIFRQVRDKASESLRQTLLETLKQIQKYKTDPIDLGKHIWRSHPGKWQSTYRHDWRDRMDKADFDLQVQTDIIQIGYISSNIAEVTRE</sequence>
<evidence type="ECO:0000256" key="3">
    <source>
        <dbReference type="ARBA" id="ARBA00022544"/>
    </source>
</evidence>
<feature type="domain" description="Spore germination GerAC-like C-terminal" evidence="8">
    <location>
        <begin position="220"/>
        <end position="383"/>
    </location>
</feature>
<dbReference type="NCBIfam" id="TIGR02887">
    <property type="entry name" value="spore_ger_x_C"/>
    <property type="match status" value="1"/>
</dbReference>
<accession>A0A4U0FG83</accession>
<comment type="subcellular location">
    <subcellularLocation>
        <location evidence="1">Membrane</location>
        <topology evidence="1">Lipid-anchor</topology>
    </subcellularLocation>
</comment>
<dbReference type="Pfam" id="PF05504">
    <property type="entry name" value="Spore_GerAC"/>
    <property type="match status" value="1"/>
</dbReference>
<name>A0A4U0FG83_9BACL</name>
<evidence type="ECO:0000259" key="9">
    <source>
        <dbReference type="Pfam" id="PF25198"/>
    </source>
</evidence>
<dbReference type="EMBL" id="SUPK01000001">
    <property type="protein sequence ID" value="TJY44006.1"/>
    <property type="molecule type" value="Genomic_DNA"/>
</dbReference>
<keyword evidence="11" id="KW-1185">Reference proteome</keyword>
<keyword evidence="6" id="KW-0564">Palmitate</keyword>
<reference evidence="10 11" key="1">
    <citation type="submission" date="2019-04" db="EMBL/GenBank/DDBJ databases">
        <title>Cohnella sp. nov., isolated from soil.</title>
        <authorList>
            <person name="Kim W."/>
        </authorList>
    </citation>
    <scope>NUCLEOTIDE SEQUENCE [LARGE SCALE GENOMIC DNA]</scope>
    <source>
        <strain evidence="10 11">CAU 1483</strain>
    </source>
</reference>